<dbReference type="Proteomes" id="UP000193108">
    <property type="component" value="Unassembled WGS sequence"/>
</dbReference>
<dbReference type="RefSeq" id="WP_234806536.1">
    <property type="nucleotide sequence ID" value="NZ_LQPI01000053.1"/>
</dbReference>
<gene>
    <name evidence="1" type="ORF">AWC18_14650</name>
</gene>
<dbReference type="InterPro" id="IPR006059">
    <property type="entry name" value="SBP"/>
</dbReference>
<comment type="caution">
    <text evidence="1">The sequence shown here is derived from an EMBL/GenBank/DDBJ whole genome shotgun (WGS) entry which is preliminary data.</text>
</comment>
<sequence>MRASAARTLTRRSVLRGAGAIGAATLLPATSACGSDDDALTFFFAANPEEADARMRIVDAFQREHPDIRVRTILAGGDPTQQMSTFCAGGKCPDVLMAWEFNYAGLADRGVLLDLNGLLDRDQQFAAALRGDSIPALYETFGFNGGQYAFPEQWSGAFLFYNTRIFAEAGVPPPPGRWDTPWTFDEFLATAAALTQRDGHGRVTRWGFVDTWSPPYSAALFGMNNGVPWAVPRVNPTHLNYDDDDFLAGIQFYADLANVHKVAPAAADTQSISTMGLFTAGKAAMALGGHWRYQTFAQAEELDFDVAVLPTGPAAAAKGMAARSAIGSTGLAIAADSRHRWQAWEFLKFAAGPAGQSLIGESGLFVPVLRSAIDSPGFTAAHTGIRNLAVLTGGPAHSEGLPISPDWQKVHALMDRAIGPVLRGKRSATTLKTGLAPQIDELLATA</sequence>
<accession>A0A1X1Z758</accession>
<dbReference type="STRING" id="1782.AWC18_14650"/>
<dbReference type="PROSITE" id="PS51257">
    <property type="entry name" value="PROKAR_LIPOPROTEIN"/>
    <property type="match status" value="1"/>
</dbReference>
<dbReference type="InterPro" id="IPR050490">
    <property type="entry name" value="Bact_solute-bd_prot1"/>
</dbReference>
<evidence type="ECO:0000313" key="2">
    <source>
        <dbReference type="Proteomes" id="UP000193108"/>
    </source>
</evidence>
<keyword evidence="2" id="KW-1185">Reference proteome</keyword>
<evidence type="ECO:0000313" key="1">
    <source>
        <dbReference type="EMBL" id="ORW19060.1"/>
    </source>
</evidence>
<dbReference type="PANTHER" id="PTHR43649:SF30">
    <property type="entry name" value="ABC TRANSPORTER SUBSTRATE-BINDING PROTEIN"/>
    <property type="match status" value="1"/>
</dbReference>
<dbReference type="PROSITE" id="PS51318">
    <property type="entry name" value="TAT"/>
    <property type="match status" value="1"/>
</dbReference>
<name>A0A1X1Z758_MYCNO</name>
<dbReference type="Pfam" id="PF01547">
    <property type="entry name" value="SBP_bac_1"/>
    <property type="match status" value="1"/>
</dbReference>
<dbReference type="Gene3D" id="3.40.190.10">
    <property type="entry name" value="Periplasmic binding protein-like II"/>
    <property type="match status" value="1"/>
</dbReference>
<dbReference type="SUPFAM" id="SSF53850">
    <property type="entry name" value="Periplasmic binding protein-like II"/>
    <property type="match status" value="1"/>
</dbReference>
<reference evidence="1 2" key="1">
    <citation type="submission" date="2016-01" db="EMBL/GenBank/DDBJ databases">
        <title>The new phylogeny of the genus Mycobacterium.</title>
        <authorList>
            <person name="Tarcisio F."/>
            <person name="Conor M."/>
            <person name="Antonella G."/>
            <person name="Elisabetta G."/>
            <person name="Giulia F.S."/>
            <person name="Sara T."/>
            <person name="Anna F."/>
            <person name="Clotilde B."/>
            <person name="Roberto B."/>
            <person name="Veronica D.S."/>
            <person name="Fabio R."/>
            <person name="Monica P."/>
            <person name="Olivier J."/>
            <person name="Enrico T."/>
            <person name="Nicola S."/>
        </authorList>
    </citation>
    <scope>NUCLEOTIDE SEQUENCE [LARGE SCALE GENOMIC DNA]</scope>
    <source>
        <strain evidence="1 2">DSM 44164</strain>
    </source>
</reference>
<proteinExistence type="predicted"/>
<organism evidence="1 2">
    <name type="scientific">Mycolicibacter nonchromogenicus</name>
    <name type="common">Mycobacterium nonchromogenicum</name>
    <dbReference type="NCBI Taxonomy" id="1782"/>
    <lineage>
        <taxon>Bacteria</taxon>
        <taxon>Bacillati</taxon>
        <taxon>Actinomycetota</taxon>
        <taxon>Actinomycetes</taxon>
        <taxon>Mycobacteriales</taxon>
        <taxon>Mycobacteriaceae</taxon>
        <taxon>Mycolicibacter</taxon>
    </lineage>
</organism>
<protein>
    <submittedName>
        <fullName evidence="1">ABC transporter</fullName>
    </submittedName>
</protein>
<dbReference type="InterPro" id="IPR006311">
    <property type="entry name" value="TAT_signal"/>
</dbReference>
<dbReference type="CDD" id="cd13585">
    <property type="entry name" value="PBP2_TMBP_like"/>
    <property type="match status" value="1"/>
</dbReference>
<dbReference type="PANTHER" id="PTHR43649">
    <property type="entry name" value="ARABINOSE-BINDING PROTEIN-RELATED"/>
    <property type="match status" value="1"/>
</dbReference>
<dbReference type="EMBL" id="LQPI01000053">
    <property type="protein sequence ID" value="ORW19060.1"/>
    <property type="molecule type" value="Genomic_DNA"/>
</dbReference>
<dbReference type="AlphaFoldDB" id="A0A1X1Z758"/>